<dbReference type="InterPro" id="IPR031621">
    <property type="entry name" value="HisKA_7TM"/>
</dbReference>
<dbReference type="Pfam" id="PF16927">
    <property type="entry name" value="HisKA_7TM"/>
    <property type="match status" value="1"/>
</dbReference>
<dbReference type="Pfam" id="PF13487">
    <property type="entry name" value="HD_5"/>
    <property type="match status" value="1"/>
</dbReference>
<organism evidence="5 6">
    <name type="scientific">Aequitasia blattaphilus</name>
    <dbReference type="NCBI Taxonomy" id="2949332"/>
    <lineage>
        <taxon>Bacteria</taxon>
        <taxon>Bacillati</taxon>
        <taxon>Bacillota</taxon>
        <taxon>Clostridia</taxon>
        <taxon>Lachnospirales</taxon>
        <taxon>Lachnospiraceae</taxon>
        <taxon>Aequitasia</taxon>
    </lineage>
</organism>
<dbReference type="Gene3D" id="3.30.70.270">
    <property type="match status" value="1"/>
</dbReference>
<dbReference type="PANTHER" id="PTHR43155:SF2">
    <property type="entry name" value="CYCLIC DI-GMP PHOSPHODIESTERASE PA4108"/>
    <property type="match status" value="1"/>
</dbReference>
<sequence length="847" mass="96436">MNNYEWVSILCVFCYTCLLMTFIPAIGNRMVRSFLGILLAMLLWTGGSYCMRLQLFPSIDFWFHTSILGLFILPYAFLLFIQEYVNHKNRKGNLIWFLLLGVLYVFNVVTEKVIPAPRIEQIGGTQIRFIYDFNWMVSLAFIVFSLVLLHMLGLILIAAKKDKHYRKQLVPIEIGIFIMFLGHVFLLFPLFRGFPTDLLSGFFNAICMIYALSKRKLFRLQLLASRTSCYSITGLIVLFFSYFIVSGIDYFPSSHDKSSSIKIMMVFVFLILISTMIIYQLVKKFLSAIFIREELRKSENLKEFTHSVTKTLNVQEILEQLASVIQQTVKAKNVYICVTDNEGNYTMQHSATSLGYSSFVLTKSHPILSFLKKNDGCISYRRFKRTQSYKSMWEQEKRLFNDWGIEYLLPLKTEEDLVGIVLLSAKGKSEYTHEDIDFLVSISSVSSIAVKNSKLYEKAFEEARRDELTGLFNRKCFFGTLDVLVEKYKDKSLALAILSIDDFTLYNQLYGAKEGDIALQKIARIIESTLGEDGFAARYKGKVFSLIMPEYDIYRAKMTVDKICEQVKDINSTADNYRLKVLTLSGGICGIPYTASNAQELLYNAELSVYNAKRSGKNTIKVYSVSDENTQTDGQSQSSLYNSQAYSEYAPTIYALTAAIDTKDHYTFGHSKNVAYYAAELAKGLHLDSDHVEIIREAGLLHDIGKIGIPEDILNKPGKLTSEEYEIMKGHVENSIGIIKHLPSLDYVIPAVIGHHERYDGRGYPRRIGGEDIPLSARILCIADSFDAMISKRSYKQSMPLERALRIMREESGKQFDPELAPVFIELVESGTIQVIHSELLSISGKN</sequence>
<evidence type="ECO:0000256" key="1">
    <source>
        <dbReference type="SAM" id="Phobius"/>
    </source>
</evidence>
<dbReference type="NCBIfam" id="TIGR00254">
    <property type="entry name" value="GGDEF"/>
    <property type="match status" value="1"/>
</dbReference>
<evidence type="ECO:0000313" key="5">
    <source>
        <dbReference type="EMBL" id="MCP1103460.1"/>
    </source>
</evidence>
<dbReference type="GO" id="GO:0052621">
    <property type="term" value="F:diguanylate cyclase activity"/>
    <property type="evidence" value="ECO:0007669"/>
    <property type="project" value="UniProtKB-EC"/>
</dbReference>
<dbReference type="SUPFAM" id="SSF55781">
    <property type="entry name" value="GAF domain-like"/>
    <property type="match status" value="1"/>
</dbReference>
<protein>
    <submittedName>
        <fullName evidence="5">Diguanylate cyclase</fullName>
        <ecNumber evidence="5">2.7.7.65</ecNumber>
    </submittedName>
</protein>
<feature type="transmembrane region" description="Helical" evidence="1">
    <location>
        <begin position="6"/>
        <end position="27"/>
    </location>
</feature>
<dbReference type="InterPro" id="IPR029787">
    <property type="entry name" value="Nucleotide_cyclase"/>
</dbReference>
<evidence type="ECO:0000313" key="6">
    <source>
        <dbReference type="Proteomes" id="UP001523566"/>
    </source>
</evidence>
<feature type="transmembrane region" description="Helical" evidence="1">
    <location>
        <begin position="93"/>
        <end position="110"/>
    </location>
</feature>
<dbReference type="InterPro" id="IPR006675">
    <property type="entry name" value="HDIG_dom"/>
</dbReference>
<feature type="domain" description="HD" evidence="3">
    <location>
        <begin position="667"/>
        <end position="789"/>
    </location>
</feature>
<keyword evidence="1" id="KW-0812">Transmembrane</keyword>
<keyword evidence="1" id="KW-1133">Transmembrane helix</keyword>
<dbReference type="InterPro" id="IPR003607">
    <property type="entry name" value="HD/PDEase_dom"/>
</dbReference>
<dbReference type="RefSeq" id="WP_262067232.1">
    <property type="nucleotide sequence ID" value="NZ_JAMXOD010000027.1"/>
</dbReference>
<dbReference type="CDD" id="cd01949">
    <property type="entry name" value="GGDEF"/>
    <property type="match status" value="1"/>
</dbReference>
<keyword evidence="6" id="KW-1185">Reference proteome</keyword>
<feature type="domain" description="GGDEF" evidence="2">
    <location>
        <begin position="491"/>
        <end position="625"/>
    </location>
</feature>
<keyword evidence="5" id="KW-0548">Nucleotidyltransferase</keyword>
<evidence type="ECO:0000259" key="3">
    <source>
        <dbReference type="PROSITE" id="PS51831"/>
    </source>
</evidence>
<feature type="transmembrane region" description="Helical" evidence="1">
    <location>
        <begin position="169"/>
        <end position="188"/>
    </location>
</feature>
<feature type="transmembrane region" description="Helical" evidence="1">
    <location>
        <begin position="232"/>
        <end position="251"/>
    </location>
</feature>
<dbReference type="SMART" id="SM00471">
    <property type="entry name" value="HDc"/>
    <property type="match status" value="1"/>
</dbReference>
<dbReference type="SUPFAM" id="SSF109604">
    <property type="entry name" value="HD-domain/PDEase-like"/>
    <property type="match status" value="1"/>
</dbReference>
<dbReference type="EC" id="2.7.7.65" evidence="5"/>
<dbReference type="Proteomes" id="UP001523566">
    <property type="component" value="Unassembled WGS sequence"/>
</dbReference>
<dbReference type="SUPFAM" id="SSF55073">
    <property type="entry name" value="Nucleotide cyclase"/>
    <property type="match status" value="1"/>
</dbReference>
<dbReference type="PANTHER" id="PTHR43155">
    <property type="entry name" value="CYCLIC DI-GMP PHOSPHODIESTERASE PA4108-RELATED"/>
    <property type="match status" value="1"/>
</dbReference>
<dbReference type="SMART" id="SM00267">
    <property type="entry name" value="GGDEF"/>
    <property type="match status" value="1"/>
</dbReference>
<feature type="domain" description="HD-GYP" evidence="4">
    <location>
        <begin position="645"/>
        <end position="840"/>
    </location>
</feature>
<dbReference type="InterPro" id="IPR006674">
    <property type="entry name" value="HD_domain"/>
</dbReference>
<dbReference type="Pfam" id="PF00990">
    <property type="entry name" value="GGDEF"/>
    <property type="match status" value="1"/>
</dbReference>
<dbReference type="InterPro" id="IPR043128">
    <property type="entry name" value="Rev_trsase/Diguanyl_cyclase"/>
</dbReference>
<dbReference type="PROSITE" id="PS51831">
    <property type="entry name" value="HD"/>
    <property type="match status" value="1"/>
</dbReference>
<reference evidence="5 6" key="1">
    <citation type="journal article" date="2022" name="Genome Biol. Evol.">
        <title>Host diet, physiology and behaviors set the stage for Lachnospiraceae cladogenesis.</title>
        <authorList>
            <person name="Vera-Ponce De Leon A."/>
            <person name="Schneider M."/>
            <person name="Jahnes B.C."/>
            <person name="Sadowski V."/>
            <person name="Camuy-Velez L.A."/>
            <person name="Duan J."/>
            <person name="Sabree Z.L."/>
        </authorList>
    </citation>
    <scope>NUCLEOTIDE SEQUENCE [LARGE SCALE GENOMIC DNA]</scope>
    <source>
        <strain evidence="5 6">PAL113</strain>
    </source>
</reference>
<dbReference type="Gene3D" id="1.10.3210.10">
    <property type="entry name" value="Hypothetical protein af1432"/>
    <property type="match status" value="1"/>
</dbReference>
<feature type="transmembrane region" description="Helical" evidence="1">
    <location>
        <begin position="34"/>
        <end position="55"/>
    </location>
</feature>
<dbReference type="InterPro" id="IPR003018">
    <property type="entry name" value="GAF"/>
</dbReference>
<dbReference type="Pfam" id="PF13492">
    <property type="entry name" value="GAF_3"/>
    <property type="match status" value="1"/>
</dbReference>
<comment type="caution">
    <text evidence="5">The sequence shown here is derived from an EMBL/GenBank/DDBJ whole genome shotgun (WGS) entry which is preliminary data.</text>
</comment>
<dbReference type="PROSITE" id="PS50887">
    <property type="entry name" value="GGDEF"/>
    <property type="match status" value="1"/>
</dbReference>
<dbReference type="NCBIfam" id="TIGR00277">
    <property type="entry name" value="HDIG"/>
    <property type="match status" value="1"/>
</dbReference>
<evidence type="ECO:0000259" key="4">
    <source>
        <dbReference type="PROSITE" id="PS51832"/>
    </source>
</evidence>
<accession>A0ABT1EC96</accession>
<dbReference type="CDD" id="cd00077">
    <property type="entry name" value="HDc"/>
    <property type="match status" value="1"/>
</dbReference>
<keyword evidence="1" id="KW-0472">Membrane</keyword>
<feature type="transmembrane region" description="Helical" evidence="1">
    <location>
        <begin position="61"/>
        <end position="81"/>
    </location>
</feature>
<feature type="transmembrane region" description="Helical" evidence="1">
    <location>
        <begin position="135"/>
        <end position="157"/>
    </location>
</feature>
<dbReference type="PROSITE" id="PS51832">
    <property type="entry name" value="HD_GYP"/>
    <property type="match status" value="1"/>
</dbReference>
<dbReference type="InterPro" id="IPR037522">
    <property type="entry name" value="HD_GYP_dom"/>
</dbReference>
<keyword evidence="5" id="KW-0808">Transferase</keyword>
<name>A0ABT1EC96_9FIRM</name>
<gene>
    <name evidence="5" type="ORF">NK125_13715</name>
</gene>
<dbReference type="InterPro" id="IPR029016">
    <property type="entry name" value="GAF-like_dom_sf"/>
</dbReference>
<dbReference type="InterPro" id="IPR000160">
    <property type="entry name" value="GGDEF_dom"/>
</dbReference>
<dbReference type="Gene3D" id="3.30.450.40">
    <property type="match status" value="1"/>
</dbReference>
<evidence type="ECO:0000259" key="2">
    <source>
        <dbReference type="PROSITE" id="PS50887"/>
    </source>
</evidence>
<dbReference type="EMBL" id="JAMZFW010000027">
    <property type="protein sequence ID" value="MCP1103460.1"/>
    <property type="molecule type" value="Genomic_DNA"/>
</dbReference>
<feature type="transmembrane region" description="Helical" evidence="1">
    <location>
        <begin position="263"/>
        <end position="282"/>
    </location>
</feature>
<proteinExistence type="predicted"/>